<proteinExistence type="predicted"/>
<gene>
    <name evidence="1" type="ORF">J2X31_001316</name>
</gene>
<sequence>MRFSELFPHLMYEGFGDVESNQMDILYELENYGLEKISDFDKIIPSDYVAKAQQINLKLNYIGTIRTILIINDPIKYAQNHSAFNYDNFWDITCLKDNPEIYTMYNISVEELIRTATQQKQADGNDSMTTEN</sequence>
<evidence type="ECO:0000313" key="1">
    <source>
        <dbReference type="EMBL" id="MDR6967309.1"/>
    </source>
</evidence>
<dbReference type="Proteomes" id="UP001255185">
    <property type="component" value="Unassembled WGS sequence"/>
</dbReference>
<evidence type="ECO:0000313" key="2">
    <source>
        <dbReference type="Proteomes" id="UP001255185"/>
    </source>
</evidence>
<comment type="caution">
    <text evidence="1">The sequence shown here is derived from an EMBL/GenBank/DDBJ whole genome shotgun (WGS) entry which is preliminary data.</text>
</comment>
<dbReference type="EMBL" id="JAVDVI010000004">
    <property type="protein sequence ID" value="MDR6967309.1"/>
    <property type="molecule type" value="Genomic_DNA"/>
</dbReference>
<reference evidence="1 2" key="1">
    <citation type="submission" date="2023-07" db="EMBL/GenBank/DDBJ databases">
        <title>Sorghum-associated microbial communities from plants grown in Nebraska, USA.</title>
        <authorList>
            <person name="Schachtman D."/>
        </authorList>
    </citation>
    <scope>NUCLEOTIDE SEQUENCE [LARGE SCALE GENOMIC DNA]</scope>
    <source>
        <strain evidence="1 2">3773</strain>
    </source>
</reference>
<keyword evidence="2" id="KW-1185">Reference proteome</keyword>
<dbReference type="RefSeq" id="WP_310025384.1">
    <property type="nucleotide sequence ID" value="NZ_JAVDVI010000004.1"/>
</dbReference>
<name>A0ABU1TMW5_9FLAO</name>
<accession>A0ABU1TMW5</accession>
<protein>
    <submittedName>
        <fullName evidence="1">Uncharacterized protein</fullName>
    </submittedName>
</protein>
<organism evidence="1 2">
    <name type="scientific">Flavobacterium arsenatis</name>
    <dbReference type="NCBI Taxonomy" id="1484332"/>
    <lineage>
        <taxon>Bacteria</taxon>
        <taxon>Pseudomonadati</taxon>
        <taxon>Bacteroidota</taxon>
        <taxon>Flavobacteriia</taxon>
        <taxon>Flavobacteriales</taxon>
        <taxon>Flavobacteriaceae</taxon>
        <taxon>Flavobacterium</taxon>
    </lineage>
</organism>